<dbReference type="Proteomes" id="UP000615796">
    <property type="component" value="Unassembled WGS sequence"/>
</dbReference>
<reference evidence="1" key="1">
    <citation type="submission" date="2020-08" db="EMBL/GenBank/DDBJ databases">
        <title>Genome Sequencing and Pan-Genome Analysis of Migratory bird Vibrio Strains, Inner Mongolia.</title>
        <authorList>
            <person name="Zheng L."/>
        </authorList>
    </citation>
    <scope>NUCLEOTIDE SEQUENCE</scope>
    <source>
        <strain evidence="1">M13F</strain>
    </source>
</reference>
<evidence type="ECO:0000313" key="1">
    <source>
        <dbReference type="EMBL" id="MBC5851269.1"/>
    </source>
</evidence>
<gene>
    <name evidence="1" type="ORF">H8Q88_10015</name>
</gene>
<protein>
    <submittedName>
        <fullName evidence="1">Uncharacterized protein</fullName>
    </submittedName>
</protein>
<name>A0A9X0UIR1_VIBME</name>
<proteinExistence type="predicted"/>
<organism evidence="1 2">
    <name type="scientific">Vibrio metschnikovii</name>
    <dbReference type="NCBI Taxonomy" id="28172"/>
    <lineage>
        <taxon>Bacteria</taxon>
        <taxon>Pseudomonadati</taxon>
        <taxon>Pseudomonadota</taxon>
        <taxon>Gammaproteobacteria</taxon>
        <taxon>Vibrionales</taxon>
        <taxon>Vibrionaceae</taxon>
        <taxon>Vibrio</taxon>
    </lineage>
</organism>
<keyword evidence="2" id="KW-1185">Reference proteome</keyword>
<sequence>MYIKLADLYRLFYNLVLRGKDGKTPAMRLDIAKGAVSIEKIIYHNDVKESLGYIKYWYSIHISWLGYTTTI</sequence>
<evidence type="ECO:0000313" key="2">
    <source>
        <dbReference type="Proteomes" id="UP000615796"/>
    </source>
</evidence>
<dbReference type="AlphaFoldDB" id="A0A9X0UIR1"/>
<comment type="caution">
    <text evidence="1">The sequence shown here is derived from an EMBL/GenBank/DDBJ whole genome shotgun (WGS) entry which is preliminary data.</text>
</comment>
<dbReference type="RefSeq" id="WP_187026130.1">
    <property type="nucleotide sequence ID" value="NZ_JACRUP010000005.1"/>
</dbReference>
<dbReference type="EMBL" id="JACRUP010000005">
    <property type="protein sequence ID" value="MBC5851269.1"/>
    <property type="molecule type" value="Genomic_DNA"/>
</dbReference>
<accession>A0A9X0UIR1</accession>